<accession>A0AAU7XFP9</accession>
<evidence type="ECO:0000256" key="5">
    <source>
        <dbReference type="ARBA" id="ARBA00022840"/>
    </source>
</evidence>
<dbReference type="InterPro" id="IPR010737">
    <property type="entry name" value="4-carb_acid_sugar_kinase_N"/>
</dbReference>
<protein>
    <submittedName>
        <fullName evidence="9">Four-carbon acid sugar kinase family protein</fullName>
    </submittedName>
</protein>
<feature type="domain" description="Four-carbon acid sugar kinase nucleotide binding" evidence="8">
    <location>
        <begin position="269"/>
        <end position="441"/>
    </location>
</feature>
<dbReference type="InterPro" id="IPR031475">
    <property type="entry name" value="NBD_C"/>
</dbReference>
<proteinExistence type="inferred from homology"/>
<keyword evidence="4 9" id="KW-0418">Kinase</keyword>
<keyword evidence="6" id="KW-0119">Carbohydrate metabolism</keyword>
<dbReference type="KEGG" id="mflg:ABS361_06445"/>
<reference evidence="9" key="1">
    <citation type="submission" date="2024-06" db="EMBL/GenBank/DDBJ databases">
        <title>Methylostella associata gen. nov., sp. nov., a novel Ancalomicrobiaceae-affiliated facultatively methylotrophic bacteria that feed on methanotrophs of the genus Methylococcus.</title>
        <authorList>
            <person name="Saltykova V."/>
            <person name="Danilova O.V."/>
            <person name="Oshkin I.Y."/>
            <person name="Belova S.E."/>
            <person name="Pimenov N.V."/>
            <person name="Dedysh S.N."/>
        </authorList>
    </citation>
    <scope>NUCLEOTIDE SEQUENCE</scope>
    <source>
        <strain evidence="9">S20</strain>
    </source>
</reference>
<evidence type="ECO:0000256" key="1">
    <source>
        <dbReference type="ARBA" id="ARBA00005715"/>
    </source>
</evidence>
<keyword evidence="5" id="KW-0067">ATP-binding</keyword>
<evidence type="ECO:0000259" key="7">
    <source>
        <dbReference type="Pfam" id="PF07005"/>
    </source>
</evidence>
<evidence type="ECO:0000259" key="8">
    <source>
        <dbReference type="Pfam" id="PF17042"/>
    </source>
</evidence>
<dbReference type="InterPro" id="IPR042213">
    <property type="entry name" value="NBD_C_sf"/>
</dbReference>
<dbReference type="SUPFAM" id="SSF142764">
    <property type="entry name" value="YgbK-like"/>
    <property type="match status" value="1"/>
</dbReference>
<dbReference type="Pfam" id="PF07005">
    <property type="entry name" value="SBD_N"/>
    <property type="match status" value="1"/>
</dbReference>
<dbReference type="Pfam" id="PF17042">
    <property type="entry name" value="NBD_C"/>
    <property type="match status" value="1"/>
</dbReference>
<feature type="domain" description="Four-carbon acid sugar kinase N-terminal" evidence="7">
    <location>
        <begin position="7"/>
        <end position="242"/>
    </location>
</feature>
<evidence type="ECO:0000256" key="3">
    <source>
        <dbReference type="ARBA" id="ARBA00022741"/>
    </source>
</evidence>
<evidence type="ECO:0000256" key="2">
    <source>
        <dbReference type="ARBA" id="ARBA00022679"/>
    </source>
</evidence>
<comment type="similarity">
    <text evidence="1">Belongs to the four-carbon acid sugar kinase family.</text>
</comment>
<name>A0AAU7XFP9_9HYPH</name>
<dbReference type="AlphaFoldDB" id="A0AAU7XFP9"/>
<organism evidence="9">
    <name type="scientific">Methyloraptor flagellatus</name>
    <dbReference type="NCBI Taxonomy" id="3162530"/>
    <lineage>
        <taxon>Bacteria</taxon>
        <taxon>Pseudomonadati</taxon>
        <taxon>Pseudomonadota</taxon>
        <taxon>Alphaproteobacteria</taxon>
        <taxon>Hyphomicrobiales</taxon>
        <taxon>Ancalomicrobiaceae</taxon>
        <taxon>Methyloraptor</taxon>
    </lineage>
</organism>
<evidence type="ECO:0000313" key="9">
    <source>
        <dbReference type="EMBL" id="XBY45884.1"/>
    </source>
</evidence>
<dbReference type="GO" id="GO:0005524">
    <property type="term" value="F:ATP binding"/>
    <property type="evidence" value="ECO:0007669"/>
    <property type="project" value="UniProtKB-KW"/>
</dbReference>
<dbReference type="GO" id="GO:0016301">
    <property type="term" value="F:kinase activity"/>
    <property type="evidence" value="ECO:0007669"/>
    <property type="project" value="UniProtKB-KW"/>
</dbReference>
<evidence type="ECO:0000256" key="4">
    <source>
        <dbReference type="ARBA" id="ARBA00022777"/>
    </source>
</evidence>
<dbReference type="RefSeq" id="WP_407050979.1">
    <property type="nucleotide sequence ID" value="NZ_CP158568.1"/>
</dbReference>
<dbReference type="Gene3D" id="3.40.980.20">
    <property type="entry name" value="Four-carbon acid sugar kinase, nucleotide binding domain"/>
    <property type="match status" value="1"/>
</dbReference>
<dbReference type="InterPro" id="IPR037051">
    <property type="entry name" value="4-carb_acid_sugar_kinase_N_sf"/>
</dbReference>
<dbReference type="EMBL" id="CP158568">
    <property type="protein sequence ID" value="XBY45884.1"/>
    <property type="molecule type" value="Genomic_DNA"/>
</dbReference>
<evidence type="ECO:0000256" key="6">
    <source>
        <dbReference type="ARBA" id="ARBA00023277"/>
    </source>
</evidence>
<keyword evidence="2" id="KW-0808">Transferase</keyword>
<keyword evidence="3" id="KW-0547">Nucleotide-binding</keyword>
<sequence>MAAPLLSFYGDDFTGSSAVMEVLTFAGVPTAMFLAPPSPETLSRFEGLRAIGIAGVARSRDPDWMAANLPAAFAALARFGAPVAHYKVCSTFDSSPACGSIGKAIDLGAPILGGAWHPLVVGAPAIRRYQAFGHLFAGTDDGVFRLDRHPVMSRHPVTPMDEADLRLHLGRQTDRPIGLVDLAAIKAGAADAALIRARAAGAEIVAIDTIDEETVAEAGRLIWNGGRGPVFAIGSQGVEYALVAHWRRIGLLPETVAVPRARRVERLVGVSGSCSPITAQQLAVAEAQGFVLVDLDAAAAVDERSWSAALAAAETAALQYLGEGRDVIVATARGPDDPAVARLRAAVSVAGVPAGVVNDRIGDGLGRLVGAVRRRTGIARAAIAGGDTSGYAMTALGVEALAAIAPLAPGAPLCRVHARDAAIDGFEVVLKGGQMGAPDFFNTVKTGPE</sequence>
<gene>
    <name evidence="9" type="ORF">ABS361_06445</name>
</gene>
<dbReference type="Gene3D" id="3.40.50.10840">
    <property type="entry name" value="Putative sugar-binding, N-terminal domain"/>
    <property type="match status" value="1"/>
</dbReference>